<evidence type="ECO:0000313" key="3">
    <source>
        <dbReference type="EMBL" id="USY20217.1"/>
    </source>
</evidence>
<dbReference type="EC" id="1.1.1.30" evidence="3"/>
<feature type="region of interest" description="Disordered" evidence="2">
    <location>
        <begin position="1"/>
        <end position="37"/>
    </location>
</feature>
<reference evidence="3" key="1">
    <citation type="submission" date="2022-06" db="EMBL/GenBank/DDBJ databases">
        <authorList>
            <person name="Ping M."/>
        </authorList>
    </citation>
    <scope>NUCLEOTIDE SEQUENCE</scope>
    <source>
        <strain evidence="3">JCM11759T</strain>
    </source>
</reference>
<dbReference type="SUPFAM" id="SSF51735">
    <property type="entry name" value="NAD(P)-binding Rossmann-fold domains"/>
    <property type="match status" value="1"/>
</dbReference>
<proteinExistence type="inferred from homology"/>
<dbReference type="PRINTS" id="PR00080">
    <property type="entry name" value="SDRFAMILY"/>
</dbReference>
<dbReference type="PROSITE" id="PS00061">
    <property type="entry name" value="ADH_SHORT"/>
    <property type="match status" value="1"/>
</dbReference>
<dbReference type="PANTHER" id="PTHR42879:SF2">
    <property type="entry name" value="3-OXOACYL-[ACYL-CARRIER-PROTEIN] REDUCTASE FABG"/>
    <property type="match status" value="1"/>
</dbReference>
<accession>A0ABY5DAR1</accession>
<dbReference type="InterPro" id="IPR011294">
    <property type="entry name" value="3-OHbutyrate_DH"/>
</dbReference>
<dbReference type="NCBIfam" id="TIGR01963">
    <property type="entry name" value="PHB_DH"/>
    <property type="match status" value="1"/>
</dbReference>
<dbReference type="EMBL" id="CP099837">
    <property type="protein sequence ID" value="USY20217.1"/>
    <property type="molecule type" value="Genomic_DNA"/>
</dbReference>
<dbReference type="NCBIfam" id="NF009093">
    <property type="entry name" value="PRK12429.1"/>
    <property type="match status" value="1"/>
</dbReference>
<dbReference type="InterPro" id="IPR020904">
    <property type="entry name" value="Sc_DH/Rdtase_CS"/>
</dbReference>
<dbReference type="InterPro" id="IPR002347">
    <property type="entry name" value="SDR_fam"/>
</dbReference>
<dbReference type="Pfam" id="PF13561">
    <property type="entry name" value="adh_short_C2"/>
    <property type="match status" value="1"/>
</dbReference>
<keyword evidence="4" id="KW-1185">Reference proteome</keyword>
<evidence type="ECO:0000313" key="4">
    <source>
        <dbReference type="Proteomes" id="UP001055940"/>
    </source>
</evidence>
<dbReference type="Gene3D" id="3.40.50.720">
    <property type="entry name" value="NAD(P)-binding Rossmann-like Domain"/>
    <property type="match status" value="1"/>
</dbReference>
<keyword evidence="3" id="KW-0560">Oxidoreductase</keyword>
<sequence>MTTHEFLPGTARQAPGPPADACAPSGRADPDPSPRTTWVDLTGRTALVTGAAGGIGRACALRLSAAGADVRLADIDGPALAELAEQGVGEAVQLDLTDLDAAEAAARGADIVVNNAGVQTVSPVQDFPPERFSFILRLMVESPFRVVRGALPHMYERGWGRVVNISSVHGLRASAYKSAYVAAKHGLEGFSKVVALEGAPHGVTSNCVNPGYVRTALVEKQIADQAEAHGIPEEQVVSEVLLARSPVKRLIEPSEVAEMVAYLCSDDASFVNGASLPIDGAWSSS</sequence>
<dbReference type="PANTHER" id="PTHR42879">
    <property type="entry name" value="3-OXOACYL-(ACYL-CARRIER-PROTEIN) REDUCTASE"/>
    <property type="match status" value="1"/>
</dbReference>
<dbReference type="RefSeq" id="WP_254419325.1">
    <property type="nucleotide sequence ID" value="NZ_BAAAJB010000093.1"/>
</dbReference>
<name>A0ABY5DAR1_9ACTN</name>
<dbReference type="InterPro" id="IPR036291">
    <property type="entry name" value="NAD(P)-bd_dom_sf"/>
</dbReference>
<organism evidence="3 4">
    <name type="scientific">Nocardiopsis exhalans</name>
    <dbReference type="NCBI Taxonomy" id="163604"/>
    <lineage>
        <taxon>Bacteria</taxon>
        <taxon>Bacillati</taxon>
        <taxon>Actinomycetota</taxon>
        <taxon>Actinomycetes</taxon>
        <taxon>Streptosporangiales</taxon>
        <taxon>Nocardiopsidaceae</taxon>
        <taxon>Nocardiopsis</taxon>
    </lineage>
</organism>
<protein>
    <submittedName>
        <fullName evidence="3">3-hydroxybutyrate dehydrogenase</fullName>
        <ecNumber evidence="3">1.1.1.30</ecNumber>
    </submittedName>
</protein>
<comment type="similarity">
    <text evidence="1">Belongs to the short-chain dehydrogenases/reductases (SDR) family.</text>
</comment>
<dbReference type="Proteomes" id="UP001055940">
    <property type="component" value="Chromosome"/>
</dbReference>
<gene>
    <name evidence="3" type="ORF">NE857_00640</name>
</gene>
<dbReference type="PRINTS" id="PR00081">
    <property type="entry name" value="GDHRDH"/>
</dbReference>
<evidence type="ECO:0000256" key="2">
    <source>
        <dbReference type="SAM" id="MobiDB-lite"/>
    </source>
</evidence>
<dbReference type="GO" id="GO:0003858">
    <property type="term" value="F:3-hydroxybutyrate dehydrogenase activity"/>
    <property type="evidence" value="ECO:0007669"/>
    <property type="project" value="UniProtKB-EC"/>
</dbReference>
<dbReference type="InterPro" id="IPR050259">
    <property type="entry name" value="SDR"/>
</dbReference>
<evidence type="ECO:0000256" key="1">
    <source>
        <dbReference type="ARBA" id="ARBA00006484"/>
    </source>
</evidence>